<accession>A0AAX4KFZ0</accession>
<dbReference type="Proteomes" id="UP001358614">
    <property type="component" value="Chromosome 1"/>
</dbReference>
<dbReference type="GO" id="GO:0000981">
    <property type="term" value="F:DNA-binding transcription factor activity, RNA polymerase II-specific"/>
    <property type="evidence" value="ECO:0007669"/>
    <property type="project" value="InterPro"/>
</dbReference>
<dbReference type="GO" id="GO:0000976">
    <property type="term" value="F:transcription cis-regulatory region binding"/>
    <property type="evidence" value="ECO:0007669"/>
    <property type="project" value="TreeGrafter"/>
</dbReference>
<dbReference type="EMBL" id="CP144089">
    <property type="protein sequence ID" value="WWD05337.1"/>
    <property type="molecule type" value="Genomic_DNA"/>
</dbReference>
<name>A0AAX4KFZ0_9TREE</name>
<keyword evidence="11" id="KW-1185">Reference proteome</keyword>
<dbReference type="GeneID" id="91102214"/>
<dbReference type="Gene3D" id="4.10.240.10">
    <property type="entry name" value="Zn(2)-C6 fungal-type DNA-binding domain"/>
    <property type="match status" value="1"/>
</dbReference>
<evidence type="ECO:0000313" key="11">
    <source>
        <dbReference type="Proteomes" id="UP001358614"/>
    </source>
</evidence>
<keyword evidence="5" id="KW-0238">DNA-binding</keyword>
<dbReference type="GO" id="GO:0005634">
    <property type="term" value="C:nucleus"/>
    <property type="evidence" value="ECO:0007669"/>
    <property type="project" value="UniProtKB-SubCell"/>
</dbReference>
<dbReference type="PROSITE" id="PS50048">
    <property type="entry name" value="ZN2_CY6_FUNGAL_2"/>
    <property type="match status" value="1"/>
</dbReference>
<dbReference type="RefSeq" id="XP_066083304.1">
    <property type="nucleotide sequence ID" value="XM_066227207.1"/>
</dbReference>
<reference evidence="10 11" key="1">
    <citation type="submission" date="2024-01" db="EMBL/GenBank/DDBJ databases">
        <title>Comparative genomics of Cryptococcus and Kwoniella reveals pathogenesis evolution and contrasting modes of karyotype evolution via chromosome fusion or intercentromeric recombination.</title>
        <authorList>
            <person name="Coelho M.A."/>
            <person name="David-Palma M."/>
            <person name="Shea T."/>
            <person name="Bowers K."/>
            <person name="McGinley-Smith S."/>
            <person name="Mohammad A.W."/>
            <person name="Gnirke A."/>
            <person name="Yurkov A.M."/>
            <person name="Nowrousian M."/>
            <person name="Sun S."/>
            <person name="Cuomo C.A."/>
            <person name="Heitman J."/>
        </authorList>
    </citation>
    <scope>NUCLEOTIDE SEQUENCE [LARGE SCALE GENOMIC DNA]</scope>
    <source>
        <strain evidence="10 11">PYCC6329</strain>
    </source>
</reference>
<dbReference type="PANTHER" id="PTHR31845">
    <property type="entry name" value="FINGER DOMAIN PROTEIN, PUTATIVE-RELATED"/>
    <property type="match status" value="1"/>
</dbReference>
<dbReference type="SUPFAM" id="SSF57701">
    <property type="entry name" value="Zn2/Cys6 DNA-binding domain"/>
    <property type="match status" value="1"/>
</dbReference>
<keyword evidence="6" id="KW-0804">Transcription</keyword>
<sequence>MPENTSSVARSPPPTHRAPLACTRCRRKKLKCVGGQPCVRCQRVQEVCDFERTRYSSFLGGNAPNTRGVNERHDRLEKLERMVENLVKGMVEGNPPHGPSQNDNTFPVSVSAENEASMNSLEQMMMCPPQSTARFEGIELVSSSMQYNHHPQGASDSDSHDMPAPIAPLPIASPRLNPDHSNLATTYQPYISPTTSALPAQPNHTHPQSHPLSQLPPLPDHPSLIGLSPQSQDPSPHHPIAKLRIIPPPSKTSPESRLASVAGDLTAPFQPLTHYPGIWQNKESSQPTSPAPYEPNHAGEGGSSGVFEAKVSIDDEPVNLAIITMDTALTLLDFYFTKCHRFLPIIAPIKSQLAIQSFSGYLLTTVLAIACRFHPGHDRLLAFDDTTSKRIAQLAYSHLAASLFRKQHRLADVQASLLLAGYGLLPDGQGPDPWVVTGHAARIASRLGLYRVHLASASVSGREEVDKLLAQWRTWMAWYSFDGLLSLGFGRPQSAGQSYYEDQFLQLSLDRRDTPPEETQGDAYLASLVQLSRIGRQLISTCQALNDRSHQYSGEEIQSILIELNGKLDDWVTKWTWNGSIRSLQLGTSRSLSILQQNHLRLNLNTLALRINPSSRELSADTTRYIRLAIEAAIGIVQLHSESSAGDSSLSYAIDYITMSLAQAAVFLIRIQLLPPDPEPPSSGDRCLGDRAVLTHYIHTAIDLLERTDHSETKNSTYLAKVCRDLCIVAGLSSTVPEAPISREGDPAVAPSSTYPAVDLQGLLSLENVDPGGDWDLAYMLGLAGSTWAPSRAASPKNGQSSFLPG</sequence>
<dbReference type="InterPro" id="IPR007219">
    <property type="entry name" value="XnlR_reg_dom"/>
</dbReference>
<keyword evidence="3" id="KW-0862">Zinc</keyword>
<dbReference type="InterPro" id="IPR001138">
    <property type="entry name" value="Zn2Cys6_DnaBD"/>
</dbReference>
<feature type="compositionally biased region" description="Polar residues" evidence="8">
    <location>
        <begin position="179"/>
        <end position="205"/>
    </location>
</feature>
<dbReference type="GO" id="GO:0006351">
    <property type="term" value="P:DNA-templated transcription"/>
    <property type="evidence" value="ECO:0007669"/>
    <property type="project" value="InterPro"/>
</dbReference>
<dbReference type="CDD" id="cd12148">
    <property type="entry name" value="fungal_TF_MHR"/>
    <property type="match status" value="1"/>
</dbReference>
<dbReference type="SMART" id="SM00906">
    <property type="entry name" value="Fungal_trans"/>
    <property type="match status" value="1"/>
</dbReference>
<dbReference type="KEGG" id="ker:91102214"/>
<keyword evidence="2" id="KW-0479">Metal-binding</keyword>
<keyword evidence="4" id="KW-0805">Transcription regulation</keyword>
<feature type="domain" description="Zn(2)-C6 fungal-type" evidence="9">
    <location>
        <begin position="21"/>
        <end position="50"/>
    </location>
</feature>
<dbReference type="InterPro" id="IPR051089">
    <property type="entry name" value="prtT"/>
</dbReference>
<dbReference type="GO" id="GO:0008270">
    <property type="term" value="F:zinc ion binding"/>
    <property type="evidence" value="ECO:0007669"/>
    <property type="project" value="InterPro"/>
</dbReference>
<dbReference type="Pfam" id="PF00172">
    <property type="entry name" value="Zn_clus"/>
    <property type="match status" value="1"/>
</dbReference>
<dbReference type="InterPro" id="IPR036864">
    <property type="entry name" value="Zn2-C6_fun-type_DNA-bd_sf"/>
</dbReference>
<dbReference type="PANTHER" id="PTHR31845:SF34">
    <property type="entry name" value="TRANSCRIPTIONAL ACTIVATOR OF PROTEASES PRTT"/>
    <property type="match status" value="1"/>
</dbReference>
<feature type="compositionally biased region" description="Low complexity" evidence="8">
    <location>
        <begin position="221"/>
        <end position="234"/>
    </location>
</feature>
<proteinExistence type="predicted"/>
<feature type="region of interest" description="Disordered" evidence="8">
    <location>
        <begin position="147"/>
        <end position="259"/>
    </location>
</feature>
<dbReference type="Pfam" id="PF04082">
    <property type="entry name" value="Fungal_trans"/>
    <property type="match status" value="1"/>
</dbReference>
<keyword evidence="7" id="KW-0539">Nucleus</keyword>
<gene>
    <name evidence="10" type="ORF">V865_003410</name>
</gene>
<dbReference type="AlphaFoldDB" id="A0AAX4KFZ0"/>
<evidence type="ECO:0000256" key="7">
    <source>
        <dbReference type="ARBA" id="ARBA00023242"/>
    </source>
</evidence>
<evidence type="ECO:0000256" key="3">
    <source>
        <dbReference type="ARBA" id="ARBA00022833"/>
    </source>
</evidence>
<evidence type="ECO:0000256" key="5">
    <source>
        <dbReference type="ARBA" id="ARBA00023125"/>
    </source>
</evidence>
<evidence type="ECO:0000256" key="8">
    <source>
        <dbReference type="SAM" id="MobiDB-lite"/>
    </source>
</evidence>
<evidence type="ECO:0000256" key="6">
    <source>
        <dbReference type="ARBA" id="ARBA00023163"/>
    </source>
</evidence>
<feature type="region of interest" description="Disordered" evidence="8">
    <location>
        <begin position="276"/>
        <end position="301"/>
    </location>
</feature>
<dbReference type="CDD" id="cd00067">
    <property type="entry name" value="GAL4"/>
    <property type="match status" value="1"/>
</dbReference>
<evidence type="ECO:0000256" key="1">
    <source>
        <dbReference type="ARBA" id="ARBA00004123"/>
    </source>
</evidence>
<dbReference type="SMART" id="SM00066">
    <property type="entry name" value="GAL4"/>
    <property type="match status" value="1"/>
</dbReference>
<comment type="subcellular location">
    <subcellularLocation>
        <location evidence="1">Nucleus</location>
    </subcellularLocation>
</comment>
<organism evidence="10 11">
    <name type="scientific">Kwoniella europaea PYCC6329</name>
    <dbReference type="NCBI Taxonomy" id="1423913"/>
    <lineage>
        <taxon>Eukaryota</taxon>
        <taxon>Fungi</taxon>
        <taxon>Dikarya</taxon>
        <taxon>Basidiomycota</taxon>
        <taxon>Agaricomycotina</taxon>
        <taxon>Tremellomycetes</taxon>
        <taxon>Tremellales</taxon>
        <taxon>Cryptococcaceae</taxon>
        <taxon>Kwoniella</taxon>
    </lineage>
</organism>
<evidence type="ECO:0000259" key="9">
    <source>
        <dbReference type="PROSITE" id="PS50048"/>
    </source>
</evidence>
<evidence type="ECO:0000256" key="2">
    <source>
        <dbReference type="ARBA" id="ARBA00022723"/>
    </source>
</evidence>
<protein>
    <recommendedName>
        <fullName evidence="9">Zn(2)-C6 fungal-type domain-containing protein</fullName>
    </recommendedName>
</protein>
<evidence type="ECO:0000313" key="10">
    <source>
        <dbReference type="EMBL" id="WWD05337.1"/>
    </source>
</evidence>
<dbReference type="PROSITE" id="PS00463">
    <property type="entry name" value="ZN2_CY6_FUNGAL_1"/>
    <property type="match status" value="1"/>
</dbReference>
<evidence type="ECO:0000256" key="4">
    <source>
        <dbReference type="ARBA" id="ARBA00023015"/>
    </source>
</evidence>